<keyword evidence="7 9" id="KW-0472">Membrane</keyword>
<feature type="transmembrane region" description="Helical" evidence="9">
    <location>
        <begin position="219"/>
        <end position="240"/>
    </location>
</feature>
<feature type="transmembrane region" description="Helical" evidence="9">
    <location>
        <begin position="190"/>
        <end position="213"/>
    </location>
</feature>
<dbReference type="Proteomes" id="UP001301140">
    <property type="component" value="Unassembled WGS sequence"/>
</dbReference>
<gene>
    <name evidence="10" type="ORF">PZ740_01065</name>
</gene>
<dbReference type="InterPro" id="IPR001626">
    <property type="entry name" value="ABC_TroCD"/>
</dbReference>
<keyword evidence="3 8" id="KW-0813">Transport</keyword>
<feature type="transmembrane region" description="Helical" evidence="9">
    <location>
        <begin position="95"/>
        <end position="113"/>
    </location>
</feature>
<proteinExistence type="inferred from homology"/>
<protein>
    <submittedName>
        <fullName evidence="10">Metal ABC transporter permease</fullName>
    </submittedName>
</protein>
<evidence type="ECO:0000256" key="2">
    <source>
        <dbReference type="ARBA" id="ARBA00008034"/>
    </source>
</evidence>
<dbReference type="Pfam" id="PF00950">
    <property type="entry name" value="ABC-3"/>
    <property type="match status" value="2"/>
</dbReference>
<comment type="similarity">
    <text evidence="2 8">Belongs to the ABC-3 integral membrane protein family.</text>
</comment>
<keyword evidence="11" id="KW-1185">Reference proteome</keyword>
<feature type="transmembrane region" description="Helical" evidence="9">
    <location>
        <begin position="278"/>
        <end position="300"/>
    </location>
</feature>
<keyword evidence="6 9" id="KW-1133">Transmembrane helix</keyword>
<dbReference type="SUPFAM" id="SSF81345">
    <property type="entry name" value="ABC transporter involved in vitamin B12 uptake, BtuC"/>
    <property type="match status" value="1"/>
</dbReference>
<comment type="caution">
    <text evidence="10">The sequence shown here is derived from an EMBL/GenBank/DDBJ whole genome shotgun (WGS) entry which is preliminary data.</text>
</comment>
<dbReference type="GO" id="GO:0055085">
    <property type="term" value="P:transmembrane transport"/>
    <property type="evidence" value="ECO:0007669"/>
    <property type="project" value="InterPro"/>
</dbReference>
<dbReference type="EMBL" id="JARGEQ010000006">
    <property type="protein sequence ID" value="MDF1584971.1"/>
    <property type="molecule type" value="Genomic_DNA"/>
</dbReference>
<dbReference type="Gene3D" id="1.10.3470.10">
    <property type="entry name" value="ABC transporter involved in vitamin B12 uptake, BtuC"/>
    <property type="match status" value="1"/>
</dbReference>
<feature type="transmembrane region" description="Helical" evidence="9">
    <location>
        <begin position="160"/>
        <end position="178"/>
    </location>
</feature>
<dbReference type="PANTHER" id="PTHR30477">
    <property type="entry name" value="ABC-TRANSPORTER METAL-BINDING PROTEIN"/>
    <property type="match status" value="1"/>
</dbReference>
<comment type="subcellular location">
    <subcellularLocation>
        <location evidence="1 8">Cell membrane</location>
        <topology evidence="1 8">Multi-pass membrane protein</topology>
    </subcellularLocation>
</comment>
<sequence>MPITLASFLQIDLPAMLAALLATVSCGLLGNFLVLRRQSLMGDAISHAVLPGIVLAFLFWGSRATWPMFFGAACAGVLAAVIIELVRRLGRLDSGTAMGVVFSVFFAGGVVLMEQAAAHAVDLDADCVLYGQLEDILWLAPTGLASLLEPAVWADMPREVTTLALTLAVVSAVVLLFYKELKLTSFDPELATTLGFPAGLFNVLLMVLVAAVAVAAFEAVGSILVIAMFICPAAAARLFTDRLGRQIWLSLGFAVVAALGGYLLAASAPLWAGVPSALAASGMIAVVAGALLGVAVLFAPRYGALARAMRLGELAEARERAAAEPLATNLSNR</sequence>
<organism evidence="10 11">
    <name type="scientific">Marinimicrococcus flavescens</name>
    <dbReference type="NCBI Taxonomy" id="3031815"/>
    <lineage>
        <taxon>Bacteria</taxon>
        <taxon>Pseudomonadati</taxon>
        <taxon>Pseudomonadota</taxon>
        <taxon>Alphaproteobacteria</taxon>
        <taxon>Geminicoccales</taxon>
        <taxon>Geminicoccaceae</taxon>
        <taxon>Marinimicrococcus</taxon>
    </lineage>
</organism>
<dbReference type="RefSeq" id="WP_327787379.1">
    <property type="nucleotide sequence ID" value="NZ_JARGEQ010000006.1"/>
</dbReference>
<evidence type="ECO:0000313" key="10">
    <source>
        <dbReference type="EMBL" id="MDF1584971.1"/>
    </source>
</evidence>
<dbReference type="GO" id="GO:0010043">
    <property type="term" value="P:response to zinc ion"/>
    <property type="evidence" value="ECO:0007669"/>
    <property type="project" value="TreeGrafter"/>
</dbReference>
<feature type="transmembrane region" description="Helical" evidence="9">
    <location>
        <begin position="41"/>
        <end position="60"/>
    </location>
</feature>
<feature type="transmembrane region" description="Helical" evidence="9">
    <location>
        <begin position="247"/>
        <end position="272"/>
    </location>
</feature>
<evidence type="ECO:0000256" key="4">
    <source>
        <dbReference type="ARBA" id="ARBA00022475"/>
    </source>
</evidence>
<keyword evidence="4" id="KW-1003">Cell membrane</keyword>
<dbReference type="GO" id="GO:0043190">
    <property type="term" value="C:ATP-binding cassette (ABC) transporter complex"/>
    <property type="evidence" value="ECO:0007669"/>
    <property type="project" value="InterPro"/>
</dbReference>
<evidence type="ECO:0000313" key="11">
    <source>
        <dbReference type="Proteomes" id="UP001301140"/>
    </source>
</evidence>
<evidence type="ECO:0000256" key="1">
    <source>
        <dbReference type="ARBA" id="ARBA00004651"/>
    </source>
</evidence>
<evidence type="ECO:0000256" key="8">
    <source>
        <dbReference type="RuleBase" id="RU003943"/>
    </source>
</evidence>
<evidence type="ECO:0000256" key="5">
    <source>
        <dbReference type="ARBA" id="ARBA00022692"/>
    </source>
</evidence>
<reference evidence="10 11" key="1">
    <citation type="submission" date="2023-03" db="EMBL/GenBank/DDBJ databases">
        <title>YIM 152171 draft genome.</title>
        <authorList>
            <person name="Yang Z."/>
        </authorList>
    </citation>
    <scope>NUCLEOTIDE SEQUENCE [LARGE SCALE GENOMIC DNA]</scope>
    <source>
        <strain evidence="10 11">YIM 152171</strain>
    </source>
</reference>
<name>A0AAP3XQ43_9PROT</name>
<evidence type="ECO:0000256" key="7">
    <source>
        <dbReference type="ARBA" id="ARBA00023136"/>
    </source>
</evidence>
<feature type="transmembrane region" description="Helical" evidence="9">
    <location>
        <begin position="15"/>
        <end position="34"/>
    </location>
</feature>
<accession>A0AAP3XQ43</accession>
<dbReference type="PANTHER" id="PTHR30477:SF8">
    <property type="entry name" value="METAL TRANSPORT SYSTEM MEMBRANE PROTEIN CT_070-RELATED"/>
    <property type="match status" value="1"/>
</dbReference>
<dbReference type="InterPro" id="IPR037294">
    <property type="entry name" value="ABC_BtuC-like"/>
</dbReference>
<keyword evidence="5 8" id="KW-0812">Transmembrane</keyword>
<evidence type="ECO:0000256" key="6">
    <source>
        <dbReference type="ARBA" id="ARBA00022989"/>
    </source>
</evidence>
<feature type="transmembrane region" description="Helical" evidence="9">
    <location>
        <begin position="66"/>
        <end position="83"/>
    </location>
</feature>
<evidence type="ECO:0000256" key="3">
    <source>
        <dbReference type="ARBA" id="ARBA00022448"/>
    </source>
</evidence>
<evidence type="ECO:0000256" key="9">
    <source>
        <dbReference type="SAM" id="Phobius"/>
    </source>
</evidence>
<dbReference type="AlphaFoldDB" id="A0AAP3XQ43"/>